<name>A0A653DAI8_CALMS</name>
<keyword evidence="3 6" id="KW-0378">Hydrolase</keyword>
<dbReference type="Pfam" id="PF00135">
    <property type="entry name" value="COesterase"/>
    <property type="match status" value="1"/>
</dbReference>
<evidence type="ECO:0000256" key="4">
    <source>
        <dbReference type="ARBA" id="ARBA00023157"/>
    </source>
</evidence>
<comment type="similarity">
    <text evidence="1 6">Belongs to the type-B carboxylesterase/lipase family.</text>
</comment>
<dbReference type="Gene3D" id="3.40.50.1820">
    <property type="entry name" value="alpha/beta hydrolase"/>
    <property type="match status" value="1"/>
</dbReference>
<evidence type="ECO:0000256" key="3">
    <source>
        <dbReference type="ARBA" id="ARBA00022801"/>
    </source>
</evidence>
<evidence type="ECO:0000256" key="2">
    <source>
        <dbReference type="ARBA" id="ARBA00022487"/>
    </source>
</evidence>
<dbReference type="EMBL" id="CAACVG010011015">
    <property type="protein sequence ID" value="VEN57212.1"/>
    <property type="molecule type" value="Genomic_DNA"/>
</dbReference>
<keyword evidence="4" id="KW-1015">Disulfide bond</keyword>
<dbReference type="GO" id="GO:0052689">
    <property type="term" value="F:carboxylic ester hydrolase activity"/>
    <property type="evidence" value="ECO:0007669"/>
    <property type="project" value="UniProtKB-KW"/>
</dbReference>
<keyword evidence="2" id="KW-0719">Serine esterase</keyword>
<feature type="domain" description="Carboxylesterase type B" evidence="7">
    <location>
        <begin position="28"/>
        <end position="511"/>
    </location>
</feature>
<gene>
    <name evidence="8" type="ORF">CALMAC_LOCUS15880</name>
</gene>
<dbReference type="EC" id="3.1.1.-" evidence="6"/>
<sequence length="511" mass="57698">MYSFSVVLLCILQLEALRFLPKSEYNNSLQVKTTNGFVQGKELATENGRRFLAFRGVPFAEPPLGDLRFRSPQLPKKWDQVVDATEDIDSCIEVQARRTGFQLAGSEDCLYLNVYTPVVKLKVKEKNLPVFFFIYGGAFSEGTSSSSLYGPGHFIEQNSILVTANYRTGLFGFLSTQDLASPGNYGLKDQRLVLLWIQSNIRYFGGNPQKVVIMGQSAGGSSVMHHVVSPRSRGLFNAAVSLSGDTLTQWSNNRRPKSIAEDIALSLGIPFENTTKFIDDLRTLPTMRLQEANLEAVFVHTTLLLLDGLPFTPTIEVVHKDAFITDSTYNSLKKGDIAKVPILMGTTSLEALFFAGLFDAVRPFLFLCDWSPAILLTRLNIRYTWQKHLVAKMIKKAYFQGKFSSSATKEELAQYFSDILFSRPFTKTAKLLSKHTDVFFYVYDYPIPAVKAFYRKLGYFIDTHLKGCAHSEDLGCYFTSEQRPKDIKLSDRDLNHCRRMRKFLTNFAVFG</sequence>
<dbReference type="OrthoDB" id="19653at2759"/>
<dbReference type="InterPro" id="IPR019819">
    <property type="entry name" value="Carboxylesterase_B_CS"/>
</dbReference>
<dbReference type="InterPro" id="IPR002018">
    <property type="entry name" value="CarbesteraseB"/>
</dbReference>
<feature type="chain" id="PRO_5031606535" description="Carboxylic ester hydrolase" evidence="6">
    <location>
        <begin position="17"/>
        <end position="511"/>
    </location>
</feature>
<dbReference type="InterPro" id="IPR029058">
    <property type="entry name" value="AB_hydrolase_fold"/>
</dbReference>
<evidence type="ECO:0000259" key="7">
    <source>
        <dbReference type="Pfam" id="PF00135"/>
    </source>
</evidence>
<dbReference type="PROSITE" id="PS00941">
    <property type="entry name" value="CARBOXYLESTERASE_B_2"/>
    <property type="match status" value="1"/>
</dbReference>
<dbReference type="Proteomes" id="UP000410492">
    <property type="component" value="Unassembled WGS sequence"/>
</dbReference>
<evidence type="ECO:0000313" key="8">
    <source>
        <dbReference type="EMBL" id="VEN57212.1"/>
    </source>
</evidence>
<keyword evidence="9" id="KW-1185">Reference proteome</keyword>
<dbReference type="SUPFAM" id="SSF53474">
    <property type="entry name" value="alpha/beta-Hydrolases"/>
    <property type="match status" value="1"/>
</dbReference>
<protein>
    <recommendedName>
        <fullName evidence="6">Carboxylic ester hydrolase</fullName>
        <ecNumber evidence="6">3.1.1.-</ecNumber>
    </recommendedName>
</protein>
<dbReference type="InterPro" id="IPR050309">
    <property type="entry name" value="Type-B_Carboxylest/Lipase"/>
</dbReference>
<dbReference type="PANTHER" id="PTHR11559">
    <property type="entry name" value="CARBOXYLESTERASE"/>
    <property type="match status" value="1"/>
</dbReference>
<reference evidence="8 9" key="1">
    <citation type="submission" date="2019-01" db="EMBL/GenBank/DDBJ databases">
        <authorList>
            <person name="Sayadi A."/>
        </authorList>
    </citation>
    <scope>NUCLEOTIDE SEQUENCE [LARGE SCALE GENOMIC DNA]</scope>
</reference>
<dbReference type="InterPro" id="IPR019826">
    <property type="entry name" value="Carboxylesterase_B_AS"/>
</dbReference>
<evidence type="ECO:0000256" key="1">
    <source>
        <dbReference type="ARBA" id="ARBA00005964"/>
    </source>
</evidence>
<organism evidence="8 9">
    <name type="scientific">Callosobruchus maculatus</name>
    <name type="common">Southern cowpea weevil</name>
    <name type="synonym">Pulse bruchid</name>
    <dbReference type="NCBI Taxonomy" id="64391"/>
    <lineage>
        <taxon>Eukaryota</taxon>
        <taxon>Metazoa</taxon>
        <taxon>Ecdysozoa</taxon>
        <taxon>Arthropoda</taxon>
        <taxon>Hexapoda</taxon>
        <taxon>Insecta</taxon>
        <taxon>Pterygota</taxon>
        <taxon>Neoptera</taxon>
        <taxon>Endopterygota</taxon>
        <taxon>Coleoptera</taxon>
        <taxon>Polyphaga</taxon>
        <taxon>Cucujiformia</taxon>
        <taxon>Chrysomeloidea</taxon>
        <taxon>Chrysomelidae</taxon>
        <taxon>Bruchinae</taxon>
        <taxon>Bruchini</taxon>
        <taxon>Callosobruchus</taxon>
    </lineage>
</organism>
<dbReference type="AlphaFoldDB" id="A0A653DAI8"/>
<feature type="signal peptide" evidence="6">
    <location>
        <begin position="1"/>
        <end position="16"/>
    </location>
</feature>
<keyword evidence="6" id="KW-0732">Signal</keyword>
<keyword evidence="5" id="KW-0325">Glycoprotein</keyword>
<evidence type="ECO:0000256" key="6">
    <source>
        <dbReference type="RuleBase" id="RU361235"/>
    </source>
</evidence>
<evidence type="ECO:0000313" key="9">
    <source>
        <dbReference type="Proteomes" id="UP000410492"/>
    </source>
</evidence>
<dbReference type="PROSITE" id="PS00122">
    <property type="entry name" value="CARBOXYLESTERASE_B_1"/>
    <property type="match status" value="1"/>
</dbReference>
<evidence type="ECO:0000256" key="5">
    <source>
        <dbReference type="ARBA" id="ARBA00023180"/>
    </source>
</evidence>
<proteinExistence type="inferred from homology"/>
<accession>A0A653DAI8</accession>